<reference evidence="1 2" key="2">
    <citation type="journal article" date="2022" name="Mol. Ecol. Resour.">
        <title>The genomes of chicory, endive, great burdock and yacon provide insights into Asteraceae paleo-polyploidization history and plant inulin production.</title>
        <authorList>
            <person name="Fan W."/>
            <person name="Wang S."/>
            <person name="Wang H."/>
            <person name="Wang A."/>
            <person name="Jiang F."/>
            <person name="Liu H."/>
            <person name="Zhao H."/>
            <person name="Xu D."/>
            <person name="Zhang Y."/>
        </authorList>
    </citation>
    <scope>NUCLEOTIDE SEQUENCE [LARGE SCALE GENOMIC DNA]</scope>
    <source>
        <strain evidence="2">cv. Niubang</strain>
    </source>
</reference>
<dbReference type="Proteomes" id="UP001055879">
    <property type="component" value="Linkage Group LG11"/>
</dbReference>
<organism evidence="1 2">
    <name type="scientific">Arctium lappa</name>
    <name type="common">Greater burdock</name>
    <name type="synonym">Lappa major</name>
    <dbReference type="NCBI Taxonomy" id="4217"/>
    <lineage>
        <taxon>Eukaryota</taxon>
        <taxon>Viridiplantae</taxon>
        <taxon>Streptophyta</taxon>
        <taxon>Embryophyta</taxon>
        <taxon>Tracheophyta</taxon>
        <taxon>Spermatophyta</taxon>
        <taxon>Magnoliopsida</taxon>
        <taxon>eudicotyledons</taxon>
        <taxon>Gunneridae</taxon>
        <taxon>Pentapetalae</taxon>
        <taxon>asterids</taxon>
        <taxon>campanulids</taxon>
        <taxon>Asterales</taxon>
        <taxon>Asteraceae</taxon>
        <taxon>Carduoideae</taxon>
        <taxon>Cardueae</taxon>
        <taxon>Arctiinae</taxon>
        <taxon>Arctium</taxon>
    </lineage>
</organism>
<reference evidence="2" key="1">
    <citation type="journal article" date="2022" name="Mol. Ecol. Resour.">
        <title>The genomes of chicory, endive, great burdock and yacon provide insights into Asteraceae palaeo-polyploidization history and plant inulin production.</title>
        <authorList>
            <person name="Fan W."/>
            <person name="Wang S."/>
            <person name="Wang H."/>
            <person name="Wang A."/>
            <person name="Jiang F."/>
            <person name="Liu H."/>
            <person name="Zhao H."/>
            <person name="Xu D."/>
            <person name="Zhang Y."/>
        </authorList>
    </citation>
    <scope>NUCLEOTIDE SEQUENCE [LARGE SCALE GENOMIC DNA]</scope>
    <source>
        <strain evidence="2">cv. Niubang</strain>
    </source>
</reference>
<protein>
    <submittedName>
        <fullName evidence="1">Uncharacterized protein</fullName>
    </submittedName>
</protein>
<proteinExistence type="predicted"/>
<dbReference type="EMBL" id="CM042057">
    <property type="protein sequence ID" value="KAI3692661.1"/>
    <property type="molecule type" value="Genomic_DNA"/>
</dbReference>
<evidence type="ECO:0000313" key="2">
    <source>
        <dbReference type="Proteomes" id="UP001055879"/>
    </source>
</evidence>
<keyword evidence="2" id="KW-1185">Reference proteome</keyword>
<name>A0ACB8Z4N6_ARCLA</name>
<sequence length="175" mass="20074">MCNIYGKGRQEDQSCCDQGGEDLYGLHKSDRFGPLSKREISVNDRVGSKERNRRKVELSRKIGSREVWFEKMYKGDMRCSWDRAGISVFMPKTGDKELLLGSGLDRFGMHLQLFTVYADAVPSRSIGFRLVRLGSISLLLSRLIRRFCFAQRFRCYVLMLLLFGCCCYSVVLSAI</sequence>
<evidence type="ECO:0000313" key="1">
    <source>
        <dbReference type="EMBL" id="KAI3692661.1"/>
    </source>
</evidence>
<gene>
    <name evidence="1" type="ORF">L6452_32482</name>
</gene>
<accession>A0ACB8Z4N6</accession>
<comment type="caution">
    <text evidence="1">The sequence shown here is derived from an EMBL/GenBank/DDBJ whole genome shotgun (WGS) entry which is preliminary data.</text>
</comment>